<reference evidence="1" key="1">
    <citation type="submission" date="2022-08" db="EMBL/GenBank/DDBJ databases">
        <title>Alicyclobacillus fastidiosus DSM 17978, complete genome.</title>
        <authorList>
            <person name="Wang Q."/>
            <person name="Cai R."/>
            <person name="Wang Z."/>
        </authorList>
    </citation>
    <scope>NUCLEOTIDE SEQUENCE</scope>
    <source>
        <strain evidence="1">DSM 17978</strain>
    </source>
</reference>
<organism evidence="1 2">
    <name type="scientific">Alicyclobacillus fastidiosus</name>
    <dbReference type="NCBI Taxonomy" id="392011"/>
    <lineage>
        <taxon>Bacteria</taxon>
        <taxon>Bacillati</taxon>
        <taxon>Bacillota</taxon>
        <taxon>Bacilli</taxon>
        <taxon>Bacillales</taxon>
        <taxon>Alicyclobacillaceae</taxon>
        <taxon>Alicyclobacillus</taxon>
    </lineage>
</organism>
<evidence type="ECO:0000313" key="2">
    <source>
        <dbReference type="Proteomes" id="UP001164761"/>
    </source>
</evidence>
<protein>
    <submittedName>
        <fullName evidence="1">Uncharacterized protein</fullName>
    </submittedName>
</protein>
<dbReference type="Proteomes" id="UP001164761">
    <property type="component" value="Chromosome"/>
</dbReference>
<sequence length="45" mass="4964">MAAWDSLASVGMLYGWRRFVSDKRHGLPADALQLAWRMGGNGRSA</sequence>
<dbReference type="RefSeq" id="WP_268005521.1">
    <property type="nucleotide sequence ID" value="NZ_BSUT01000001.1"/>
</dbReference>
<name>A0ABY6ZGA3_9BACL</name>
<proteinExistence type="predicted"/>
<dbReference type="EMBL" id="CP104067">
    <property type="protein sequence ID" value="WAH41613.1"/>
    <property type="molecule type" value="Genomic_DNA"/>
</dbReference>
<keyword evidence="2" id="KW-1185">Reference proteome</keyword>
<accession>A0ABY6ZGA3</accession>
<evidence type="ECO:0000313" key="1">
    <source>
        <dbReference type="EMBL" id="WAH41613.1"/>
    </source>
</evidence>
<gene>
    <name evidence="1" type="ORF">NZD89_25925</name>
</gene>